<feature type="domain" description="CzcB-like barrel-sandwich hybrid" evidence="10">
    <location>
        <begin position="73"/>
        <end position="224"/>
    </location>
</feature>
<evidence type="ECO:0000313" key="12">
    <source>
        <dbReference type="EMBL" id="KIL99091.1"/>
    </source>
</evidence>
<proteinExistence type="inferred from homology"/>
<feature type="chain" id="PRO_5002168931" evidence="7">
    <location>
        <begin position="27"/>
        <end position="382"/>
    </location>
</feature>
<protein>
    <submittedName>
        <fullName evidence="12">Cobalt/zinc/cadmium efflux RND transporter membrane fusion protein CzcB family</fullName>
    </submittedName>
</protein>
<feature type="signal peptide" evidence="7">
    <location>
        <begin position="1"/>
        <end position="26"/>
    </location>
</feature>
<keyword evidence="4" id="KW-0105">Cadmium resistance</keyword>
<evidence type="ECO:0000256" key="4">
    <source>
        <dbReference type="ARBA" id="ARBA00043263"/>
    </source>
</evidence>
<keyword evidence="7" id="KW-0732">Signal</keyword>
<gene>
    <name evidence="12" type="ORF">CCC_01884</name>
</gene>
<sequence>MRRQLLFSTVMTALAWTFSVSGPALAEDAAVPGEIRLNDEQIKLIELETVTATVGRVTSELALNGEVTPDLDRMVEIQPRASGVVREVTGRLGEAVRANAPLAVVESSQIAEAEAAYLASRSRAALAQTQFGREETLWKKKISAEQDYLQAKQEAAEAEIEFRTAERKLKLLGLDPNAKNGALRQGSGSVRLPVVAPFDGTLIEKRVAVGDQVSEATVLFRIANLDKVWVIASVHENDMGKVAVGLPAMVTLSAYSDRRFEGRVAWVSDLLDEKTRTLKIRVELNNKERLLRPGSFARVKVAAKGVEAVTIPVSAVQRQKAERIVFVEAAKGVFQRREVKIGMTSSQAVEIVEGLEAGERVVTSGAFALKSELEKSAFVDKD</sequence>
<dbReference type="InterPro" id="IPR058649">
    <property type="entry name" value="CzcB_C"/>
</dbReference>
<organism evidence="12 13">
    <name type="scientific">Paramagnetospirillum magnetotacticum MS-1</name>
    <dbReference type="NCBI Taxonomy" id="272627"/>
    <lineage>
        <taxon>Bacteria</taxon>
        <taxon>Pseudomonadati</taxon>
        <taxon>Pseudomonadota</taxon>
        <taxon>Alphaproteobacteria</taxon>
        <taxon>Rhodospirillales</taxon>
        <taxon>Magnetospirillaceae</taxon>
        <taxon>Paramagnetospirillum</taxon>
    </lineage>
</organism>
<dbReference type="FunFam" id="2.40.30.170:FF:000010">
    <property type="entry name" value="Efflux RND transporter periplasmic adaptor subunit"/>
    <property type="match status" value="1"/>
</dbReference>
<evidence type="ECO:0000256" key="2">
    <source>
        <dbReference type="ARBA" id="ARBA00022448"/>
    </source>
</evidence>
<dbReference type="Pfam" id="PF25975">
    <property type="entry name" value="CzcB_C"/>
    <property type="match status" value="1"/>
</dbReference>
<comment type="similarity">
    <text evidence="1">Belongs to the membrane fusion protein (MFP) (TC 8.A.1) family.</text>
</comment>
<dbReference type="PANTHER" id="PTHR30097">
    <property type="entry name" value="CATION EFFLUX SYSTEM PROTEIN CUSB"/>
    <property type="match status" value="1"/>
</dbReference>
<dbReference type="GO" id="GO:0016020">
    <property type="term" value="C:membrane"/>
    <property type="evidence" value="ECO:0007669"/>
    <property type="project" value="InterPro"/>
</dbReference>
<keyword evidence="3" id="KW-0862">Zinc</keyword>
<dbReference type="GO" id="GO:0046686">
    <property type="term" value="P:response to cadmium ion"/>
    <property type="evidence" value="ECO:0007669"/>
    <property type="project" value="UniProtKB-KW"/>
</dbReference>
<comment type="function">
    <text evidence="5">CzcA and CzcB together would act in zinc efflux nearly as effectively as the complete czc efflux system (CzcABC). The CzcB protein is thought to funnel zinc cations to the CzcA transport protein.</text>
</comment>
<evidence type="ECO:0000313" key="13">
    <source>
        <dbReference type="Proteomes" id="UP000031971"/>
    </source>
</evidence>
<dbReference type="GO" id="GO:0022857">
    <property type="term" value="F:transmembrane transporter activity"/>
    <property type="evidence" value="ECO:0007669"/>
    <property type="project" value="InterPro"/>
</dbReference>
<dbReference type="PANTHER" id="PTHR30097:SF4">
    <property type="entry name" value="SLR6042 PROTEIN"/>
    <property type="match status" value="1"/>
</dbReference>
<dbReference type="Gene3D" id="2.40.50.100">
    <property type="match status" value="1"/>
</dbReference>
<dbReference type="FunFam" id="2.40.420.20:FF:000006">
    <property type="entry name" value="RND family efflux transporter MFP subunit"/>
    <property type="match status" value="1"/>
</dbReference>
<keyword evidence="13" id="KW-1185">Reference proteome</keyword>
<dbReference type="EMBL" id="JXSL01000026">
    <property type="protein sequence ID" value="KIL99091.1"/>
    <property type="molecule type" value="Genomic_DNA"/>
</dbReference>
<dbReference type="InterPro" id="IPR006143">
    <property type="entry name" value="RND_pump_MFP"/>
</dbReference>
<dbReference type="STRING" id="272627.CCC_01884"/>
<dbReference type="Gene3D" id="1.10.287.470">
    <property type="entry name" value="Helix hairpin bin"/>
    <property type="match status" value="1"/>
</dbReference>
<evidence type="ECO:0000259" key="9">
    <source>
        <dbReference type="Pfam" id="PF25954"/>
    </source>
</evidence>
<dbReference type="InterPro" id="IPR058648">
    <property type="entry name" value="HH_CzcB-like"/>
</dbReference>
<dbReference type="InterPro" id="IPR058792">
    <property type="entry name" value="Beta-barrel_RND_2"/>
</dbReference>
<dbReference type="Gene3D" id="2.40.420.20">
    <property type="match status" value="1"/>
</dbReference>
<dbReference type="InterPro" id="IPR058647">
    <property type="entry name" value="BSH_CzcB-like"/>
</dbReference>
<dbReference type="Gene3D" id="2.40.30.170">
    <property type="match status" value="1"/>
</dbReference>
<evidence type="ECO:0000256" key="6">
    <source>
        <dbReference type="SAM" id="Coils"/>
    </source>
</evidence>
<dbReference type="NCBIfam" id="TIGR01730">
    <property type="entry name" value="RND_mfp"/>
    <property type="match status" value="1"/>
</dbReference>
<feature type="domain" description="CusB-like beta-barrel" evidence="9">
    <location>
        <begin position="227"/>
        <end position="304"/>
    </location>
</feature>
<dbReference type="Pfam" id="PF25954">
    <property type="entry name" value="Beta-barrel_RND_2"/>
    <property type="match status" value="1"/>
</dbReference>
<keyword evidence="2" id="KW-0813">Transport</keyword>
<dbReference type="GO" id="GO:0060003">
    <property type="term" value="P:copper ion export"/>
    <property type="evidence" value="ECO:0007669"/>
    <property type="project" value="TreeGrafter"/>
</dbReference>
<dbReference type="GO" id="GO:0015679">
    <property type="term" value="P:plasma membrane copper ion transport"/>
    <property type="evidence" value="ECO:0007669"/>
    <property type="project" value="TreeGrafter"/>
</dbReference>
<feature type="coiled-coil region" evidence="6">
    <location>
        <begin position="141"/>
        <end position="168"/>
    </location>
</feature>
<accession>A0A0C2V211</accession>
<keyword evidence="6" id="KW-0175">Coiled coil</keyword>
<feature type="domain" description="CzcB-like C-terminal circularly permuted SH3-like" evidence="11">
    <location>
        <begin position="309"/>
        <end position="370"/>
    </location>
</feature>
<dbReference type="GO" id="GO:0046914">
    <property type="term" value="F:transition metal ion binding"/>
    <property type="evidence" value="ECO:0007669"/>
    <property type="project" value="TreeGrafter"/>
</dbReference>
<feature type="domain" description="CzcB-like alpha-helical hairpin" evidence="8">
    <location>
        <begin position="112"/>
        <end position="170"/>
    </location>
</feature>
<evidence type="ECO:0000259" key="8">
    <source>
        <dbReference type="Pfam" id="PF25893"/>
    </source>
</evidence>
<dbReference type="SUPFAM" id="SSF111369">
    <property type="entry name" value="HlyD-like secretion proteins"/>
    <property type="match status" value="1"/>
</dbReference>
<dbReference type="Pfam" id="PF25893">
    <property type="entry name" value="HH_CzcB"/>
    <property type="match status" value="1"/>
</dbReference>
<dbReference type="Proteomes" id="UP000031971">
    <property type="component" value="Unassembled WGS sequence"/>
</dbReference>
<evidence type="ECO:0000256" key="1">
    <source>
        <dbReference type="ARBA" id="ARBA00009477"/>
    </source>
</evidence>
<evidence type="ECO:0000259" key="11">
    <source>
        <dbReference type="Pfam" id="PF25975"/>
    </source>
</evidence>
<evidence type="ECO:0000259" key="10">
    <source>
        <dbReference type="Pfam" id="PF25973"/>
    </source>
</evidence>
<reference evidence="12 13" key="1">
    <citation type="submission" date="2015-01" db="EMBL/GenBank/DDBJ databases">
        <title>Genome Sequence of Magnetospirillum magnetotacticum Strain MS-1.</title>
        <authorList>
            <person name="Marinov G.K."/>
            <person name="Smalley M.D."/>
            <person name="DeSalvo G."/>
        </authorList>
    </citation>
    <scope>NUCLEOTIDE SEQUENCE [LARGE SCALE GENOMIC DNA]</scope>
    <source>
        <strain evidence="12 13">MS-1</strain>
    </source>
</reference>
<dbReference type="AlphaFoldDB" id="A0A0C2V211"/>
<dbReference type="InterPro" id="IPR051909">
    <property type="entry name" value="MFP_Cation_Efflux"/>
</dbReference>
<comment type="caution">
    <text evidence="12">The sequence shown here is derived from an EMBL/GenBank/DDBJ whole genome shotgun (WGS) entry which is preliminary data.</text>
</comment>
<name>A0A0C2V211_PARME</name>
<evidence type="ECO:0000256" key="7">
    <source>
        <dbReference type="SAM" id="SignalP"/>
    </source>
</evidence>
<dbReference type="GO" id="GO:0030288">
    <property type="term" value="C:outer membrane-bounded periplasmic space"/>
    <property type="evidence" value="ECO:0007669"/>
    <property type="project" value="TreeGrafter"/>
</dbReference>
<dbReference type="Pfam" id="PF25973">
    <property type="entry name" value="BSH_CzcB"/>
    <property type="match status" value="1"/>
</dbReference>
<evidence type="ECO:0000256" key="5">
    <source>
        <dbReference type="ARBA" id="ARBA00058766"/>
    </source>
</evidence>
<evidence type="ECO:0000256" key="3">
    <source>
        <dbReference type="ARBA" id="ARBA00022833"/>
    </source>
</evidence>